<dbReference type="NCBIfam" id="TIGR00486">
    <property type="entry name" value="YbgI_SA1388"/>
    <property type="match status" value="1"/>
</dbReference>
<dbReference type="PANTHER" id="PTHR13799">
    <property type="entry name" value="NGG1 INTERACTING FACTOR 3"/>
    <property type="match status" value="1"/>
</dbReference>
<dbReference type="Gene3D" id="3.40.1390.30">
    <property type="entry name" value="NIF3 (NGG1p interacting factor 3)-like"/>
    <property type="match status" value="2"/>
</dbReference>
<protein>
    <recommendedName>
        <fullName evidence="4">Nif3-like dinuclear metal center hexameric protein</fullName>
    </recommendedName>
</protein>
<evidence type="ECO:0000256" key="2">
    <source>
        <dbReference type="ARBA" id="ARBA00022723"/>
    </source>
</evidence>
<accession>A0A381QJF3</accession>
<reference evidence="3" key="1">
    <citation type="submission" date="2018-05" db="EMBL/GenBank/DDBJ databases">
        <authorList>
            <person name="Lanie J.A."/>
            <person name="Ng W.-L."/>
            <person name="Kazmierczak K.M."/>
            <person name="Andrzejewski T.M."/>
            <person name="Davidsen T.M."/>
            <person name="Wayne K.J."/>
            <person name="Tettelin H."/>
            <person name="Glass J.I."/>
            <person name="Rusch D."/>
            <person name="Podicherti R."/>
            <person name="Tsui H.-C.T."/>
            <person name="Winkler M.E."/>
        </authorList>
    </citation>
    <scope>NUCLEOTIDE SEQUENCE</scope>
</reference>
<dbReference type="FunFam" id="3.40.1390.30:FF:000001">
    <property type="entry name" value="GTP cyclohydrolase 1 type 2"/>
    <property type="match status" value="1"/>
</dbReference>
<evidence type="ECO:0000256" key="1">
    <source>
        <dbReference type="ARBA" id="ARBA00006964"/>
    </source>
</evidence>
<dbReference type="InterPro" id="IPR036069">
    <property type="entry name" value="DUF34/NIF3_sf"/>
</dbReference>
<gene>
    <name evidence="3" type="ORF">METZ01_LOCUS31974</name>
</gene>
<evidence type="ECO:0000313" key="3">
    <source>
        <dbReference type="EMBL" id="SUZ79120.1"/>
    </source>
</evidence>
<dbReference type="Pfam" id="PF01784">
    <property type="entry name" value="DUF34_NIF3"/>
    <property type="match status" value="1"/>
</dbReference>
<comment type="similarity">
    <text evidence="1">Belongs to the GTP cyclohydrolase I type 2/NIF3 family.</text>
</comment>
<dbReference type="GO" id="GO:0005737">
    <property type="term" value="C:cytoplasm"/>
    <property type="evidence" value="ECO:0007669"/>
    <property type="project" value="TreeGrafter"/>
</dbReference>
<proteinExistence type="inferred from homology"/>
<name>A0A381QJF3_9ZZZZ</name>
<dbReference type="PANTHER" id="PTHR13799:SF14">
    <property type="entry name" value="GTP CYCLOHYDROLASE 1 TYPE 2 HOMOLOG"/>
    <property type="match status" value="1"/>
</dbReference>
<dbReference type="GO" id="GO:0046872">
    <property type="term" value="F:metal ion binding"/>
    <property type="evidence" value="ECO:0007669"/>
    <property type="project" value="UniProtKB-KW"/>
</dbReference>
<dbReference type="AlphaFoldDB" id="A0A381QJF3"/>
<dbReference type="EMBL" id="UINC01001374">
    <property type="protein sequence ID" value="SUZ79120.1"/>
    <property type="molecule type" value="Genomic_DNA"/>
</dbReference>
<organism evidence="3">
    <name type="scientific">marine metagenome</name>
    <dbReference type="NCBI Taxonomy" id="408172"/>
    <lineage>
        <taxon>unclassified sequences</taxon>
        <taxon>metagenomes</taxon>
        <taxon>ecological metagenomes</taxon>
    </lineage>
</organism>
<keyword evidence="2" id="KW-0479">Metal-binding</keyword>
<dbReference type="InterPro" id="IPR002678">
    <property type="entry name" value="DUF34/NIF3"/>
</dbReference>
<evidence type="ECO:0008006" key="4">
    <source>
        <dbReference type="Google" id="ProtNLM"/>
    </source>
</evidence>
<dbReference type="SUPFAM" id="SSF102705">
    <property type="entry name" value="NIF3 (NGG1p interacting factor 3)-like"/>
    <property type="match status" value="1"/>
</dbReference>
<sequence length="252" mass="26847">MKLESIFQYLNGLLLIEGYPDYPHALNGMQVDGPGEVGHVAVAVDASEATISEAVNRGADLLIVHHGLFWKGLQPVTGRHFRKIRKLIEGQVALYSCHLPLDSHPEVGNCILMARALGLEIGGPFGKHQGANIGWWGRKPGGVASAVLAGELELILKGPVRLIEGGPEVIERIGVVTGAGGSFIEESVGLGLDALITGEVSHAEYFDAVELGISVLLGGHYATETFGVKALGAHLEERFGLTWEFLEQPTGF</sequence>